<dbReference type="GeneTree" id="ENSGT00390000018810"/>
<keyword evidence="5" id="KW-1185">Reference proteome</keyword>
<evidence type="ECO:0000256" key="2">
    <source>
        <dbReference type="SAM" id="MobiDB-lite"/>
    </source>
</evidence>
<evidence type="ECO:0000313" key="5">
    <source>
        <dbReference type="Proteomes" id="UP000261540"/>
    </source>
</evidence>
<evidence type="ECO:0000313" key="4">
    <source>
        <dbReference type="Ensembl" id="ENSPKIP00000023103.1"/>
    </source>
</evidence>
<dbReference type="AlphaFoldDB" id="A0A3B3RXQ9"/>
<feature type="domain" description="IGFBP N-terminal" evidence="3">
    <location>
        <begin position="27"/>
        <end position="105"/>
    </location>
</feature>
<proteinExistence type="predicted"/>
<dbReference type="SMART" id="SM00121">
    <property type="entry name" value="IB"/>
    <property type="match status" value="1"/>
</dbReference>
<dbReference type="PANTHER" id="PTHR15428">
    <property type="entry name" value="ENDOTHELIAL CELL-SPECIFIC MOLECULE 1 ESM-1"/>
    <property type="match status" value="1"/>
</dbReference>
<dbReference type="PROSITE" id="PS51323">
    <property type="entry name" value="IGFBP_N_2"/>
    <property type="match status" value="1"/>
</dbReference>
<protein>
    <submittedName>
        <fullName evidence="4">Endothelial cell-specific molecule 1</fullName>
    </submittedName>
</protein>
<dbReference type="InterPro" id="IPR009030">
    <property type="entry name" value="Growth_fac_rcpt_cys_sf"/>
</dbReference>
<dbReference type="PANTHER" id="PTHR15428:SF0">
    <property type="entry name" value="ENDOTHELIAL CELL-SPECIFIC MOLECULE 1"/>
    <property type="match status" value="1"/>
</dbReference>
<dbReference type="SUPFAM" id="SSF57184">
    <property type="entry name" value="Growth factor receptor domain"/>
    <property type="match status" value="1"/>
</dbReference>
<dbReference type="InterPro" id="IPR038850">
    <property type="entry name" value="ESM1"/>
</dbReference>
<accession>A0A3B3RXQ9</accession>
<evidence type="ECO:0000259" key="3">
    <source>
        <dbReference type="PROSITE" id="PS51323"/>
    </source>
</evidence>
<evidence type="ECO:0000256" key="1">
    <source>
        <dbReference type="ARBA" id="ARBA00023157"/>
    </source>
</evidence>
<sequence>MQPDAITQTSQDFSTYQVEPWGAGPKYPANCPSRCNVGLCGGAQRCKRTVLDDCNCCPVCAAARGEHCYRTVSGMHGVKCGPGLFCEFYKEEDDYGDEYGICKDCVYGKYGVECRETCKCKSGGICDRETGACLNFNFFAKIASKRASKLKEQPDSGTEMGSGDGTSNQNADLPKERPPGSKRLNPR</sequence>
<feature type="region of interest" description="Disordered" evidence="2">
    <location>
        <begin position="149"/>
        <end position="187"/>
    </location>
</feature>
<dbReference type="STRING" id="1676925.ENSPKIP00000023103"/>
<name>A0A3B3RXQ9_9TELE</name>
<reference evidence="4" key="1">
    <citation type="submission" date="2025-08" db="UniProtKB">
        <authorList>
            <consortium name="Ensembl"/>
        </authorList>
    </citation>
    <scope>IDENTIFICATION</scope>
</reference>
<dbReference type="Pfam" id="PF00219">
    <property type="entry name" value="IGFBP"/>
    <property type="match status" value="1"/>
</dbReference>
<reference evidence="4" key="2">
    <citation type="submission" date="2025-09" db="UniProtKB">
        <authorList>
            <consortium name="Ensembl"/>
        </authorList>
    </citation>
    <scope>IDENTIFICATION</scope>
</reference>
<dbReference type="Ensembl" id="ENSPKIT00000003780.1">
    <property type="protein sequence ID" value="ENSPKIP00000023103.1"/>
    <property type="gene ID" value="ENSPKIG00000006852.1"/>
</dbReference>
<dbReference type="Proteomes" id="UP000261540">
    <property type="component" value="Unplaced"/>
</dbReference>
<organism evidence="4 5">
    <name type="scientific">Paramormyrops kingsleyae</name>
    <dbReference type="NCBI Taxonomy" id="1676925"/>
    <lineage>
        <taxon>Eukaryota</taxon>
        <taxon>Metazoa</taxon>
        <taxon>Chordata</taxon>
        <taxon>Craniata</taxon>
        <taxon>Vertebrata</taxon>
        <taxon>Euteleostomi</taxon>
        <taxon>Actinopterygii</taxon>
        <taxon>Neopterygii</taxon>
        <taxon>Teleostei</taxon>
        <taxon>Osteoglossocephala</taxon>
        <taxon>Osteoglossomorpha</taxon>
        <taxon>Osteoglossiformes</taxon>
        <taxon>Mormyridae</taxon>
        <taxon>Paramormyrops</taxon>
    </lineage>
</organism>
<keyword evidence="1" id="KW-1015">Disulfide bond</keyword>
<dbReference type="GO" id="GO:0005576">
    <property type="term" value="C:extracellular region"/>
    <property type="evidence" value="ECO:0007669"/>
    <property type="project" value="InterPro"/>
</dbReference>
<dbReference type="InterPro" id="IPR000867">
    <property type="entry name" value="IGFBP-like"/>
</dbReference>
<dbReference type="Gene3D" id="4.10.40.20">
    <property type="match status" value="1"/>
</dbReference>